<proteinExistence type="predicted"/>
<dbReference type="CDD" id="cd07043">
    <property type="entry name" value="STAS_anti-anti-sigma_factors"/>
    <property type="match status" value="1"/>
</dbReference>
<organism evidence="2 3">
    <name type="scientific">Streptomyces polygonati</name>
    <dbReference type="NCBI Taxonomy" id="1617087"/>
    <lineage>
        <taxon>Bacteria</taxon>
        <taxon>Bacillati</taxon>
        <taxon>Actinomycetota</taxon>
        <taxon>Actinomycetes</taxon>
        <taxon>Kitasatosporales</taxon>
        <taxon>Streptomycetaceae</taxon>
        <taxon>Streptomyces</taxon>
    </lineage>
</organism>
<dbReference type="PANTHER" id="PTHR33495">
    <property type="entry name" value="ANTI-SIGMA FACTOR ANTAGONIST TM_1081-RELATED-RELATED"/>
    <property type="match status" value="1"/>
</dbReference>
<dbReference type="InterPro" id="IPR002645">
    <property type="entry name" value="STAS_dom"/>
</dbReference>
<dbReference type="InterPro" id="IPR058548">
    <property type="entry name" value="MlaB-like_STAS"/>
</dbReference>
<dbReference type="Gene3D" id="3.30.750.24">
    <property type="entry name" value="STAS domain"/>
    <property type="match status" value="1"/>
</dbReference>
<accession>A0ABV8HJW2</accession>
<dbReference type="Pfam" id="PF13466">
    <property type="entry name" value="STAS_2"/>
    <property type="match status" value="1"/>
</dbReference>
<dbReference type="RefSeq" id="WP_386426953.1">
    <property type="nucleotide sequence ID" value="NZ_JBHSBB010000007.1"/>
</dbReference>
<dbReference type="Proteomes" id="UP001595765">
    <property type="component" value="Unassembled WGS sequence"/>
</dbReference>
<dbReference type="PROSITE" id="PS50801">
    <property type="entry name" value="STAS"/>
    <property type="match status" value="1"/>
</dbReference>
<evidence type="ECO:0000313" key="2">
    <source>
        <dbReference type="EMBL" id="MFC4031090.1"/>
    </source>
</evidence>
<evidence type="ECO:0000259" key="1">
    <source>
        <dbReference type="PROSITE" id="PS50801"/>
    </source>
</evidence>
<keyword evidence="3" id="KW-1185">Reference proteome</keyword>
<dbReference type="InterPro" id="IPR036513">
    <property type="entry name" value="STAS_dom_sf"/>
</dbReference>
<comment type="caution">
    <text evidence="2">The sequence shown here is derived from an EMBL/GenBank/DDBJ whole genome shotgun (WGS) entry which is preliminary data.</text>
</comment>
<sequence length="115" mass="11855">MPTHGDSPQSGPAARPVPVVAAHGDLDIENLGPLRQALETAAEGPAVVLDASGVTFADSSFLSVLLGVRQLTDLRVAGAPPQVLRLLEITGADRIIPLYPSVAEAEKAGRTDPVD</sequence>
<feature type="domain" description="STAS" evidence="1">
    <location>
        <begin position="19"/>
        <end position="109"/>
    </location>
</feature>
<dbReference type="EMBL" id="JBHSBB010000007">
    <property type="protein sequence ID" value="MFC4031090.1"/>
    <property type="molecule type" value="Genomic_DNA"/>
</dbReference>
<evidence type="ECO:0000313" key="3">
    <source>
        <dbReference type="Proteomes" id="UP001595765"/>
    </source>
</evidence>
<gene>
    <name evidence="2" type="ORF">ACFO3J_06350</name>
</gene>
<name>A0ABV8HJW2_9ACTN</name>
<reference evidence="3" key="1">
    <citation type="journal article" date="2019" name="Int. J. Syst. Evol. Microbiol.">
        <title>The Global Catalogue of Microorganisms (GCM) 10K type strain sequencing project: providing services to taxonomists for standard genome sequencing and annotation.</title>
        <authorList>
            <consortium name="The Broad Institute Genomics Platform"/>
            <consortium name="The Broad Institute Genome Sequencing Center for Infectious Disease"/>
            <person name="Wu L."/>
            <person name="Ma J."/>
        </authorList>
    </citation>
    <scope>NUCLEOTIDE SEQUENCE [LARGE SCALE GENOMIC DNA]</scope>
    <source>
        <strain evidence="3">CGMCC 4.7237</strain>
    </source>
</reference>
<dbReference type="SUPFAM" id="SSF52091">
    <property type="entry name" value="SpoIIaa-like"/>
    <property type="match status" value="1"/>
</dbReference>
<protein>
    <submittedName>
        <fullName evidence="2">STAS domain-containing protein</fullName>
    </submittedName>
</protein>
<dbReference type="PANTHER" id="PTHR33495:SF2">
    <property type="entry name" value="ANTI-SIGMA FACTOR ANTAGONIST TM_1081-RELATED"/>
    <property type="match status" value="1"/>
</dbReference>